<proteinExistence type="inferred from homology"/>
<dbReference type="PROSITE" id="PS51898">
    <property type="entry name" value="TYR_RECOMBINASE"/>
    <property type="match status" value="1"/>
</dbReference>
<feature type="active site" evidence="12">
    <location>
        <position position="261"/>
    </location>
</feature>
<keyword evidence="11 12" id="KW-0131">Cell cycle</keyword>
<dbReference type="PROSITE" id="PS51900">
    <property type="entry name" value="CB"/>
    <property type="match status" value="1"/>
</dbReference>
<evidence type="ECO:0000256" key="6">
    <source>
        <dbReference type="ARBA" id="ARBA00022618"/>
    </source>
</evidence>
<dbReference type="InterPro" id="IPR011010">
    <property type="entry name" value="DNA_brk_join_enz"/>
</dbReference>
<comment type="similarity">
    <text evidence="3 12">Belongs to the 'phage' integrase family. XerD subfamily.</text>
</comment>
<dbReference type="InterPro" id="IPR002104">
    <property type="entry name" value="Integrase_catalytic"/>
</dbReference>
<evidence type="ECO:0000256" key="12">
    <source>
        <dbReference type="HAMAP-Rule" id="MF_01807"/>
    </source>
</evidence>
<feature type="active site" evidence="12">
    <location>
        <position position="163"/>
    </location>
</feature>
<comment type="function">
    <text evidence="12">Site-specific tyrosine recombinase, which acts by catalyzing the cutting and rejoining of the recombining DNA molecules. The XerC-XerD complex is essential to convert dimers of the bacterial chromosome into monomers to permit their segregation at cell division. It also contributes to the segregational stability of plasmids.</text>
</comment>
<keyword evidence="5 12" id="KW-0963">Cytoplasm</keyword>
<feature type="active site" description="O-(3'-phospho-DNA)-tyrosine intermediate" evidence="12">
    <location>
        <position position="293"/>
    </location>
</feature>
<evidence type="ECO:0000256" key="7">
    <source>
        <dbReference type="ARBA" id="ARBA00022829"/>
    </source>
</evidence>
<dbReference type="InterPro" id="IPR010998">
    <property type="entry name" value="Integrase_recombinase_N"/>
</dbReference>
<comment type="subcellular location">
    <subcellularLocation>
        <location evidence="1 12">Cytoplasm</location>
    </subcellularLocation>
</comment>
<dbReference type="GO" id="GO:0007059">
    <property type="term" value="P:chromosome segregation"/>
    <property type="evidence" value="ECO:0007669"/>
    <property type="project" value="UniProtKB-UniRule"/>
</dbReference>
<evidence type="ECO:0000256" key="4">
    <source>
        <dbReference type="ARBA" id="ARBA00015810"/>
    </source>
</evidence>
<dbReference type="InterPro" id="IPR023009">
    <property type="entry name" value="Tyrosine_recombinase_XerC/XerD"/>
</dbReference>
<dbReference type="HAMAP" id="MF_01808">
    <property type="entry name" value="Recomb_XerC_XerD"/>
    <property type="match status" value="1"/>
</dbReference>
<keyword evidence="8 12" id="KW-0229">DNA integration</keyword>
<dbReference type="NCBIfam" id="NF001399">
    <property type="entry name" value="PRK00283.1"/>
    <property type="match status" value="1"/>
</dbReference>
<sequence>MGGTFVDIFSIRGVETKMKDEMNDFFHYLTVERGLSDNTLQSYKRDLKKYQLFLTENLAVERWETVDRHHIMQFLYHLKDSGKSSATLARTLSSIRLFHQFIVREYGISKDASLHIETPKKERKLPKVLSSDDVDKLLNIPGKDALAIRNKAMLEMLYATGLRVSELISLKVTDLHLTMGFVRCFGKGSKERIVPLGNIAGEAVEKYIDSARGTLVNRKNTEALFVNHHGNQLTRQGFWKVLKAIARDAGINKEITPHTLRHSFATHLLENGADLRSVQEMLGHADISTTQVYTHVTKARLKDIYQAYHPRA</sequence>
<dbReference type="InterPro" id="IPR013762">
    <property type="entry name" value="Integrase-like_cat_sf"/>
</dbReference>
<dbReference type="GO" id="GO:0003677">
    <property type="term" value="F:DNA binding"/>
    <property type="evidence" value="ECO:0007669"/>
    <property type="project" value="UniProtKB-UniRule"/>
</dbReference>
<dbReference type="InterPro" id="IPR004107">
    <property type="entry name" value="Integrase_SAM-like_N"/>
</dbReference>
<dbReference type="InterPro" id="IPR044068">
    <property type="entry name" value="CB"/>
</dbReference>
<keyword evidence="6 12" id="KW-0132">Cell division</keyword>
<accession>A0A1G9LSF2</accession>
<evidence type="ECO:0000313" key="16">
    <source>
        <dbReference type="Proteomes" id="UP000182347"/>
    </source>
</evidence>
<keyword evidence="16" id="KW-1185">Reference proteome</keyword>
<evidence type="ECO:0000256" key="10">
    <source>
        <dbReference type="ARBA" id="ARBA00023172"/>
    </source>
</evidence>
<dbReference type="GO" id="GO:0005737">
    <property type="term" value="C:cytoplasm"/>
    <property type="evidence" value="ECO:0007669"/>
    <property type="project" value="UniProtKB-SubCell"/>
</dbReference>
<keyword evidence="10 12" id="KW-0233">DNA recombination</keyword>
<dbReference type="Proteomes" id="UP000182347">
    <property type="component" value="Unassembled WGS sequence"/>
</dbReference>
<keyword evidence="7 12" id="KW-0159">Chromosome partition</keyword>
<gene>
    <name evidence="12" type="primary">xerD</name>
    <name evidence="15" type="ORF">SAMN05216244_0252</name>
</gene>
<dbReference type="NCBIfam" id="NF040815">
    <property type="entry name" value="recomb_XerA_Arch"/>
    <property type="match status" value="1"/>
</dbReference>
<dbReference type="InterPro" id="IPR011932">
    <property type="entry name" value="Recomb_XerD"/>
</dbReference>
<evidence type="ECO:0000259" key="14">
    <source>
        <dbReference type="PROSITE" id="PS51900"/>
    </source>
</evidence>
<dbReference type="NCBIfam" id="TIGR02225">
    <property type="entry name" value="recomb_XerD"/>
    <property type="match status" value="1"/>
</dbReference>
<dbReference type="HAMAP" id="MF_01807">
    <property type="entry name" value="Recomb_XerD"/>
    <property type="match status" value="1"/>
</dbReference>
<feature type="domain" description="Core-binding (CB)" evidence="14">
    <location>
        <begin position="16"/>
        <end position="103"/>
    </location>
</feature>
<dbReference type="PANTHER" id="PTHR30349">
    <property type="entry name" value="PHAGE INTEGRASE-RELATED"/>
    <property type="match status" value="1"/>
</dbReference>
<dbReference type="CDD" id="cd00798">
    <property type="entry name" value="INT_XerDC_C"/>
    <property type="match status" value="1"/>
</dbReference>
<dbReference type="SUPFAM" id="SSF47823">
    <property type="entry name" value="lambda integrase-like, N-terminal domain"/>
    <property type="match status" value="1"/>
</dbReference>
<dbReference type="Gene3D" id="1.10.443.10">
    <property type="entry name" value="Intergrase catalytic core"/>
    <property type="match status" value="1"/>
</dbReference>
<evidence type="ECO:0000256" key="9">
    <source>
        <dbReference type="ARBA" id="ARBA00023125"/>
    </source>
</evidence>
<feature type="active site" evidence="12">
    <location>
        <position position="284"/>
    </location>
</feature>
<organism evidence="15 16">
    <name type="scientific">Sediminibacillus halophilus</name>
    <dbReference type="NCBI Taxonomy" id="482461"/>
    <lineage>
        <taxon>Bacteria</taxon>
        <taxon>Bacillati</taxon>
        <taxon>Bacillota</taxon>
        <taxon>Bacilli</taxon>
        <taxon>Bacillales</taxon>
        <taxon>Bacillaceae</taxon>
        <taxon>Sediminibacillus</taxon>
    </lineage>
</organism>
<protein>
    <recommendedName>
        <fullName evidence="4 12">Tyrosine recombinase XerD</fullName>
    </recommendedName>
</protein>
<dbReference type="NCBIfam" id="TIGR02224">
    <property type="entry name" value="recomb_XerC"/>
    <property type="match status" value="1"/>
</dbReference>
<dbReference type="InterPro" id="IPR011931">
    <property type="entry name" value="Recomb_XerC"/>
</dbReference>
<evidence type="ECO:0000256" key="1">
    <source>
        <dbReference type="ARBA" id="ARBA00004496"/>
    </source>
</evidence>
<reference evidence="16" key="1">
    <citation type="submission" date="2016-10" db="EMBL/GenBank/DDBJ databases">
        <authorList>
            <person name="Varghese N."/>
            <person name="Submissions S."/>
        </authorList>
    </citation>
    <scope>NUCLEOTIDE SEQUENCE [LARGE SCALE GENOMIC DNA]</scope>
    <source>
        <strain evidence="16">CGMCC 1.6199</strain>
    </source>
</reference>
<evidence type="ECO:0000256" key="5">
    <source>
        <dbReference type="ARBA" id="ARBA00022490"/>
    </source>
</evidence>
<evidence type="ECO:0000256" key="11">
    <source>
        <dbReference type="ARBA" id="ARBA00023306"/>
    </source>
</evidence>
<dbReference type="EMBL" id="FNHF01000001">
    <property type="protein sequence ID" value="SDL64405.1"/>
    <property type="molecule type" value="Genomic_DNA"/>
</dbReference>
<dbReference type="GO" id="GO:0006313">
    <property type="term" value="P:DNA transposition"/>
    <property type="evidence" value="ECO:0007669"/>
    <property type="project" value="UniProtKB-UniRule"/>
</dbReference>
<feature type="domain" description="Tyr recombinase" evidence="13">
    <location>
        <begin position="124"/>
        <end position="306"/>
    </location>
</feature>
<dbReference type="Gene3D" id="1.10.150.130">
    <property type="match status" value="1"/>
</dbReference>
<evidence type="ECO:0000259" key="13">
    <source>
        <dbReference type="PROSITE" id="PS51898"/>
    </source>
</evidence>
<evidence type="ECO:0000256" key="3">
    <source>
        <dbReference type="ARBA" id="ARBA00010450"/>
    </source>
</evidence>
<name>A0A1G9LSF2_9BACI</name>
<dbReference type="Pfam" id="PF00589">
    <property type="entry name" value="Phage_integrase"/>
    <property type="match status" value="1"/>
</dbReference>
<feature type="active site" evidence="12">
    <location>
        <position position="187"/>
    </location>
</feature>
<dbReference type="SUPFAM" id="SSF56349">
    <property type="entry name" value="DNA breaking-rejoining enzymes"/>
    <property type="match status" value="1"/>
</dbReference>
<keyword evidence="9 12" id="KW-0238">DNA-binding</keyword>
<dbReference type="GO" id="GO:0051301">
    <property type="term" value="P:cell division"/>
    <property type="evidence" value="ECO:0007669"/>
    <property type="project" value="UniProtKB-UniRule"/>
</dbReference>
<evidence type="ECO:0000313" key="15">
    <source>
        <dbReference type="EMBL" id="SDL64405.1"/>
    </source>
</evidence>
<comment type="subunit">
    <text evidence="12">Forms a cyclic heterotetrameric complex composed of two molecules of XerC and two molecules of XerD.</text>
</comment>
<dbReference type="InterPro" id="IPR050090">
    <property type="entry name" value="Tyrosine_recombinase_XerCD"/>
</dbReference>
<dbReference type="GO" id="GO:0009037">
    <property type="term" value="F:tyrosine-based site-specific recombinase activity"/>
    <property type="evidence" value="ECO:0007669"/>
    <property type="project" value="UniProtKB-UniRule"/>
</dbReference>
<evidence type="ECO:0000256" key="2">
    <source>
        <dbReference type="ARBA" id="ARBA00006657"/>
    </source>
</evidence>
<feature type="active site" evidence="12">
    <location>
        <position position="258"/>
    </location>
</feature>
<dbReference type="PANTHER" id="PTHR30349:SF81">
    <property type="entry name" value="TYROSINE RECOMBINASE XERC"/>
    <property type="match status" value="1"/>
</dbReference>
<dbReference type="STRING" id="482461.SAMN05216244_0252"/>
<dbReference type="AlphaFoldDB" id="A0A1G9LSF2"/>
<evidence type="ECO:0000256" key="8">
    <source>
        <dbReference type="ARBA" id="ARBA00022908"/>
    </source>
</evidence>
<comment type="similarity">
    <text evidence="2">Belongs to the 'phage' integrase family. XerC subfamily.</text>
</comment>
<dbReference type="Pfam" id="PF02899">
    <property type="entry name" value="Phage_int_SAM_1"/>
    <property type="match status" value="1"/>
</dbReference>